<evidence type="ECO:0000256" key="1">
    <source>
        <dbReference type="ARBA" id="ARBA00001974"/>
    </source>
</evidence>
<comment type="cofactor">
    <cofactor evidence="1">
        <name>FAD</name>
        <dbReference type="ChEBI" id="CHEBI:57692"/>
    </cofactor>
</comment>
<dbReference type="InterPro" id="IPR026904">
    <property type="entry name" value="MnmG_C"/>
</dbReference>
<dbReference type="PANTHER" id="PTHR11806:SF0">
    <property type="entry name" value="PROTEIN MTO1 HOMOLOG, MITOCHONDRIAL"/>
    <property type="match status" value="1"/>
</dbReference>
<gene>
    <name evidence="6" type="primary">106060517</name>
</gene>
<dbReference type="EnsemblMetazoa" id="BGLB016438-RA">
    <property type="protein sequence ID" value="BGLB016438-PA"/>
    <property type="gene ID" value="BGLB016438"/>
</dbReference>
<evidence type="ECO:0000256" key="2">
    <source>
        <dbReference type="ARBA" id="ARBA00007653"/>
    </source>
</evidence>
<feature type="domain" description="tRNA uridine 5-carboxymethylaminomethyl modification enzyme C-terminal subdomain" evidence="5">
    <location>
        <begin position="466"/>
        <end position="521"/>
    </location>
</feature>
<dbReference type="Gene3D" id="1.10.150.570">
    <property type="entry name" value="GidA associated domain, C-terminal subdomain"/>
    <property type="match status" value="1"/>
</dbReference>
<keyword evidence="4" id="KW-0274">FAD</keyword>
<dbReference type="Pfam" id="PF21680">
    <property type="entry name" value="GIDA_C_1st"/>
    <property type="match status" value="1"/>
</dbReference>
<dbReference type="STRING" id="6526.A0A2C9K8B9"/>
<dbReference type="FunFam" id="3.50.50.60:FF:000002">
    <property type="entry name" value="tRNA uridine 5-carboxymethylaminomethyl modification enzyme MnmG"/>
    <property type="match status" value="1"/>
</dbReference>
<comment type="similarity">
    <text evidence="2">Belongs to the MnmG family.</text>
</comment>
<sequence>MYFDIIVVGAGNAGCEAAAAAARIGANVLLITKSINEIALMPCNPSIGEINGVKSVAGIVTECGNSFTAKSVVIATGTFLNGNIYIGREVFSAGRMGSSPTIFLAEAIKRCGIRTGTLKTGTPPRLNGKTINWMKCEVKKGDEKPMPFSFLNKEIKFDSVDCYTTYTNDITHSFIKENQRDHAAIGIYSAMFENINGPRYCMSIHDKVKRFPNKNGHQIFLEPEDMMNDVIYPGGISTSFSASKQLEMMRTISGLEDVEILLPGYLIGYDFVYPSEIKRTLETKKLKGLFLAGQINGTTGYEEAGAQGIVAGINAALSIDNKSFILQRDEAYMGVMIDDIIMAGDITEPYRVFTTRSEYRLLLRSDNANFRLTKKGYEVGVVGERRFKEFLKLSDQVDRLKDLMKNTFVDQLIATGLGVQISGCGLKKTAYQMLSHNGCNVDIVRAMFSFVNEFDDAAIEQVVFDGKYEPYIKKQNNEIGFFNGENNLLIPSDIDYSQIAGLSTEAREKFCAIRPKDIEEA</sequence>
<evidence type="ECO:0000256" key="4">
    <source>
        <dbReference type="ARBA" id="ARBA00022827"/>
    </source>
</evidence>
<dbReference type="PANTHER" id="PTHR11806">
    <property type="entry name" value="GLUCOSE INHIBITED DIVISION PROTEIN A"/>
    <property type="match status" value="1"/>
</dbReference>
<dbReference type="GO" id="GO:0030488">
    <property type="term" value="P:tRNA methylation"/>
    <property type="evidence" value="ECO:0007669"/>
    <property type="project" value="TreeGrafter"/>
</dbReference>
<dbReference type="InterPro" id="IPR049312">
    <property type="entry name" value="GIDA_C_N"/>
</dbReference>
<dbReference type="Pfam" id="PF13932">
    <property type="entry name" value="SAM_GIDA_C"/>
    <property type="match status" value="1"/>
</dbReference>
<dbReference type="SMART" id="SM01228">
    <property type="entry name" value="GIDA_assoc_3"/>
    <property type="match status" value="1"/>
</dbReference>
<accession>A0A2C9K8B9</accession>
<proteinExistence type="inferred from homology"/>
<dbReference type="PROSITE" id="PS01281">
    <property type="entry name" value="GIDA_2"/>
    <property type="match status" value="1"/>
</dbReference>
<organism evidence="6 7">
    <name type="scientific">Biomphalaria glabrata</name>
    <name type="common">Bloodfluke planorb</name>
    <name type="synonym">Freshwater snail</name>
    <dbReference type="NCBI Taxonomy" id="6526"/>
    <lineage>
        <taxon>Eukaryota</taxon>
        <taxon>Metazoa</taxon>
        <taxon>Spiralia</taxon>
        <taxon>Lophotrochozoa</taxon>
        <taxon>Mollusca</taxon>
        <taxon>Gastropoda</taxon>
        <taxon>Heterobranchia</taxon>
        <taxon>Euthyneura</taxon>
        <taxon>Panpulmonata</taxon>
        <taxon>Hygrophila</taxon>
        <taxon>Lymnaeoidea</taxon>
        <taxon>Planorbidae</taxon>
        <taxon>Biomphalaria</taxon>
    </lineage>
</organism>
<dbReference type="InterPro" id="IPR020595">
    <property type="entry name" value="MnmG-rel_CS"/>
</dbReference>
<evidence type="ECO:0000313" key="7">
    <source>
        <dbReference type="Proteomes" id="UP000076420"/>
    </source>
</evidence>
<dbReference type="InterPro" id="IPR044920">
    <property type="entry name" value="MnmG_C_subdom_sf"/>
</dbReference>
<dbReference type="VEuPathDB" id="VectorBase:BGLB016438"/>
<dbReference type="InterPro" id="IPR036188">
    <property type="entry name" value="FAD/NAD-bd_sf"/>
</dbReference>
<evidence type="ECO:0000313" key="6">
    <source>
        <dbReference type="EnsemblMetazoa" id="BGLB016438-PA"/>
    </source>
</evidence>
<dbReference type="SUPFAM" id="SSF51905">
    <property type="entry name" value="FAD/NAD(P)-binding domain"/>
    <property type="match status" value="2"/>
</dbReference>
<dbReference type="GO" id="GO:0002098">
    <property type="term" value="P:tRNA wobble uridine modification"/>
    <property type="evidence" value="ECO:0007669"/>
    <property type="project" value="TreeGrafter"/>
</dbReference>
<dbReference type="VEuPathDB" id="VectorBase:BGLAX_039429"/>
<dbReference type="GO" id="GO:0050660">
    <property type="term" value="F:flavin adenine dinucleotide binding"/>
    <property type="evidence" value="ECO:0007669"/>
    <property type="project" value="InterPro"/>
</dbReference>
<name>A0A2C9K8B9_BIOGL</name>
<dbReference type="InterPro" id="IPR047001">
    <property type="entry name" value="MnmG_C_subdom"/>
</dbReference>
<dbReference type="InterPro" id="IPR040131">
    <property type="entry name" value="MnmG_N"/>
</dbReference>
<dbReference type="Gene3D" id="3.50.50.60">
    <property type="entry name" value="FAD/NAD(P)-binding domain"/>
    <property type="match status" value="3"/>
</dbReference>
<dbReference type="Proteomes" id="UP000076420">
    <property type="component" value="Unassembled WGS sequence"/>
</dbReference>
<evidence type="ECO:0000256" key="3">
    <source>
        <dbReference type="ARBA" id="ARBA00022630"/>
    </source>
</evidence>
<dbReference type="InterPro" id="IPR002218">
    <property type="entry name" value="MnmG-rel"/>
</dbReference>
<dbReference type="PRINTS" id="PR00411">
    <property type="entry name" value="PNDRDTASEI"/>
</dbReference>
<evidence type="ECO:0000259" key="5">
    <source>
        <dbReference type="SMART" id="SM01228"/>
    </source>
</evidence>
<dbReference type="GO" id="GO:0005737">
    <property type="term" value="C:cytoplasm"/>
    <property type="evidence" value="ECO:0007669"/>
    <property type="project" value="UniProtKB-ARBA"/>
</dbReference>
<dbReference type="Pfam" id="PF01134">
    <property type="entry name" value="GIDA"/>
    <property type="match status" value="2"/>
</dbReference>
<protein>
    <recommendedName>
        <fullName evidence="5">tRNA uridine 5-carboxymethylaminomethyl modification enzyme C-terminal subdomain domain-containing protein</fullName>
    </recommendedName>
</protein>
<keyword evidence="3" id="KW-0285">Flavoprotein</keyword>
<reference evidence="6" key="1">
    <citation type="submission" date="2020-05" db="UniProtKB">
        <authorList>
            <consortium name="EnsemblMetazoa"/>
        </authorList>
    </citation>
    <scope>IDENTIFICATION</scope>
    <source>
        <strain evidence="6">BB02</strain>
    </source>
</reference>
<dbReference type="AlphaFoldDB" id="A0A2C9K8B9"/>